<comment type="caution">
    <text evidence="1">The sequence shown here is derived from an EMBL/GenBank/DDBJ whole genome shotgun (WGS) entry which is preliminary data.</text>
</comment>
<accession>A0A815JVQ8</accession>
<reference evidence="1" key="1">
    <citation type="submission" date="2021-02" db="EMBL/GenBank/DDBJ databases">
        <authorList>
            <person name="Nowell W R."/>
        </authorList>
    </citation>
    <scope>NUCLEOTIDE SEQUENCE</scope>
</reference>
<dbReference type="EMBL" id="CAJNOV010009889">
    <property type="protein sequence ID" value="CAF1381745.1"/>
    <property type="molecule type" value="Genomic_DNA"/>
</dbReference>
<protein>
    <recommendedName>
        <fullName evidence="3">C2H2-type domain-containing protein</fullName>
    </recommendedName>
</protein>
<evidence type="ECO:0000313" key="1">
    <source>
        <dbReference type="EMBL" id="CAF1381745.1"/>
    </source>
</evidence>
<evidence type="ECO:0000313" key="2">
    <source>
        <dbReference type="Proteomes" id="UP000663855"/>
    </source>
</evidence>
<sequence length="592" mass="68798">MDPRQWNCVQVSKWLSSFSTNQQVINTFIKPHCTFRKLFKHIQYIHLGEPNFKIRCELGITCGTTYSSFSGYKAHIYREHTTLLNVEPRKQEVQSYTDAANDETLDDICVDFDMERNHETEEELNLNNLQTNGLLIPTLNRQFNFAFSVLSGDHLANNFMGGFQKNFNSGQCCRICHFSYDEKLIPLTDITFTQCSIDEHDRLVQQVLMLNNGIIIQGVSDISPLSKLLGFHAVKSLPNGPMHDFNEGLCGPVIFSMLKEASNKRILTYGEVEERLINFEYGSNDKSNKPPIIKKKHLSKGKIIGTASQKMCLFRLFPIIFHDIFDQLDTKDIYTCLREIISIVFACPLRKSWISYLDSLTIRFQCLMVHIIPNLVTPKIHFITDYAKQIAMNGPPIRHWCMRFESKHRYFKQLATKSNNFKNIIFSLSKRHQLHQCFLFSSWNYFQANEQFSSPKQVKLKGLSAAVRQLLHDNIEDFDYATHISECQQQAHDHVKIMKGSVFVDTISHEEEVPSFMQLAFIFKINNKWVLIVEQLQTIAFVETLWSFELERTRILLIKKPNDLILISPKGYDIYQVKKKSYVNILSRLTKK</sequence>
<dbReference type="Proteomes" id="UP000663855">
    <property type="component" value="Unassembled WGS sequence"/>
</dbReference>
<gene>
    <name evidence="1" type="ORF">CJN711_LOCUS20984</name>
</gene>
<name>A0A815JVQ8_9BILA</name>
<organism evidence="1 2">
    <name type="scientific">Rotaria magnacalcarata</name>
    <dbReference type="NCBI Taxonomy" id="392030"/>
    <lineage>
        <taxon>Eukaryota</taxon>
        <taxon>Metazoa</taxon>
        <taxon>Spiralia</taxon>
        <taxon>Gnathifera</taxon>
        <taxon>Rotifera</taxon>
        <taxon>Eurotatoria</taxon>
        <taxon>Bdelloidea</taxon>
        <taxon>Philodinida</taxon>
        <taxon>Philodinidae</taxon>
        <taxon>Rotaria</taxon>
    </lineage>
</organism>
<proteinExistence type="predicted"/>
<evidence type="ECO:0008006" key="3">
    <source>
        <dbReference type="Google" id="ProtNLM"/>
    </source>
</evidence>
<dbReference type="AlphaFoldDB" id="A0A815JVQ8"/>